<name>A0A9Q3W1F4_9ACTN</name>
<organism evidence="2 3">
    <name type="scientific">Streptomyces guryensis</name>
    <dbReference type="NCBI Taxonomy" id="2886947"/>
    <lineage>
        <taxon>Bacteria</taxon>
        <taxon>Bacillati</taxon>
        <taxon>Actinomycetota</taxon>
        <taxon>Actinomycetes</taxon>
        <taxon>Kitasatosporales</taxon>
        <taxon>Streptomycetaceae</taxon>
        <taxon>Streptomyces</taxon>
    </lineage>
</organism>
<dbReference type="AlphaFoldDB" id="A0A9Q3W1F4"/>
<keyword evidence="3" id="KW-1185">Reference proteome</keyword>
<gene>
    <name evidence="2" type="ORF">LJ657_46445</name>
</gene>
<protein>
    <submittedName>
        <fullName evidence="2">Uncharacterized protein</fullName>
    </submittedName>
</protein>
<proteinExistence type="predicted"/>
<reference evidence="2" key="1">
    <citation type="submission" date="2021-12" db="EMBL/GenBank/DDBJ databases">
        <authorList>
            <person name="Lee J.-H."/>
            <person name="Kim S.-B."/>
        </authorList>
    </citation>
    <scope>NUCLEOTIDE SEQUENCE</scope>
    <source>
        <strain evidence="2">NR30</strain>
    </source>
</reference>
<comment type="caution">
    <text evidence="2">The sequence shown here is derived from an EMBL/GenBank/DDBJ whole genome shotgun (WGS) entry which is preliminary data.</text>
</comment>
<sequence length="93" mass="10104">MNDEDTPGAGDGEEDGGQEAEPQQDSSTHADLSGFMESVSQTAAWLNSIDKMLEPVRRHIRDLKSTRRAIDSVMGPGNALYQAALDARRQCQA</sequence>
<dbReference type="RefSeq" id="WP_232655775.1">
    <property type="nucleotide sequence ID" value="NZ_JAJSBI010000049.1"/>
</dbReference>
<feature type="region of interest" description="Disordered" evidence="1">
    <location>
        <begin position="1"/>
        <end position="35"/>
    </location>
</feature>
<evidence type="ECO:0000313" key="2">
    <source>
        <dbReference type="EMBL" id="MCD9880855.1"/>
    </source>
</evidence>
<accession>A0A9Q3W1F4</accession>
<feature type="compositionally biased region" description="Acidic residues" evidence="1">
    <location>
        <begin position="1"/>
        <end position="18"/>
    </location>
</feature>
<dbReference type="EMBL" id="JAJSBI010000049">
    <property type="protein sequence ID" value="MCD9880855.1"/>
    <property type="molecule type" value="Genomic_DNA"/>
</dbReference>
<dbReference type="Proteomes" id="UP001108029">
    <property type="component" value="Unassembled WGS sequence"/>
</dbReference>
<evidence type="ECO:0000256" key="1">
    <source>
        <dbReference type="SAM" id="MobiDB-lite"/>
    </source>
</evidence>
<evidence type="ECO:0000313" key="3">
    <source>
        <dbReference type="Proteomes" id="UP001108029"/>
    </source>
</evidence>